<comment type="caution">
    <text evidence="5">The sequence shown here is derived from an EMBL/GenBank/DDBJ whole genome shotgun (WGS) entry which is preliminary data.</text>
</comment>
<dbReference type="FunFam" id="3.40.50.720:FF:000084">
    <property type="entry name" value="Short-chain dehydrogenase reductase"/>
    <property type="match status" value="1"/>
</dbReference>
<keyword evidence="3" id="KW-0520">NAD</keyword>
<feature type="domain" description="Ketoreductase" evidence="4">
    <location>
        <begin position="7"/>
        <end position="188"/>
    </location>
</feature>
<protein>
    <submittedName>
        <fullName evidence="5">3-alpha-hydroxysteroid dehydrogenase</fullName>
    </submittedName>
</protein>
<dbReference type="EMBL" id="AXCY01000071">
    <property type="protein sequence ID" value="KGM09907.1"/>
    <property type="molecule type" value="Genomic_DNA"/>
</dbReference>
<dbReference type="GO" id="GO:0016491">
    <property type="term" value="F:oxidoreductase activity"/>
    <property type="evidence" value="ECO:0007669"/>
    <property type="project" value="UniProtKB-KW"/>
</dbReference>
<gene>
    <name evidence="5" type="ORF">N868_17750</name>
</gene>
<dbReference type="AlphaFoldDB" id="A0A0A0BQG7"/>
<dbReference type="PRINTS" id="PR00080">
    <property type="entry name" value="SDRFAMILY"/>
</dbReference>
<reference evidence="5 6" key="1">
    <citation type="submission" date="2013-08" db="EMBL/GenBank/DDBJ databases">
        <title>Genome sequencing of Cellulomonas carbonis T26.</title>
        <authorList>
            <person name="Chen F."/>
            <person name="Li Y."/>
            <person name="Wang G."/>
        </authorList>
    </citation>
    <scope>NUCLEOTIDE SEQUENCE [LARGE SCALE GENOMIC DNA]</scope>
    <source>
        <strain evidence="5 6">T26</strain>
    </source>
</reference>
<name>A0A0A0BQG7_9CELL</name>
<dbReference type="InterPro" id="IPR002347">
    <property type="entry name" value="SDR_fam"/>
</dbReference>
<evidence type="ECO:0000313" key="6">
    <source>
        <dbReference type="Proteomes" id="UP000029839"/>
    </source>
</evidence>
<dbReference type="Pfam" id="PF13561">
    <property type="entry name" value="adh_short_C2"/>
    <property type="match status" value="1"/>
</dbReference>
<keyword evidence="2" id="KW-0560">Oxidoreductase</keyword>
<sequence length="248" mass="24811">MARLDGRVAIVTGGARGMGAAHVRRLAAEGAAVVAGDVLEAEGKALADEVAGTGARVRFVTLDVTSAESWAGAVEAANEFGPVTILVNNAGVLVQGSVDSTPEADIRRVYDVNLVGPFLGIQAVVPDMRSAGGGAIVNISSAAGLVPMPGLSAYASSKWGVRGLTKCAALDLGHDGIRVNSIHPGGVRTPMAAGADEAMFAAYAIPRIGEPEEIAAAVAYLVSDEAAFVTGAELAVDGGMVLGVLPPG</sequence>
<dbReference type="PANTHER" id="PTHR24321">
    <property type="entry name" value="DEHYDROGENASES, SHORT CHAIN"/>
    <property type="match status" value="1"/>
</dbReference>
<organism evidence="5 6">
    <name type="scientific">Cellulomonas carbonis T26</name>
    <dbReference type="NCBI Taxonomy" id="947969"/>
    <lineage>
        <taxon>Bacteria</taxon>
        <taxon>Bacillati</taxon>
        <taxon>Actinomycetota</taxon>
        <taxon>Actinomycetes</taxon>
        <taxon>Micrococcales</taxon>
        <taxon>Cellulomonadaceae</taxon>
        <taxon>Cellulomonas</taxon>
    </lineage>
</organism>
<dbReference type="PRINTS" id="PR00081">
    <property type="entry name" value="GDHRDH"/>
</dbReference>
<evidence type="ECO:0000259" key="4">
    <source>
        <dbReference type="SMART" id="SM00822"/>
    </source>
</evidence>
<evidence type="ECO:0000256" key="1">
    <source>
        <dbReference type="ARBA" id="ARBA00006484"/>
    </source>
</evidence>
<dbReference type="Gene3D" id="3.40.50.720">
    <property type="entry name" value="NAD(P)-binding Rossmann-like Domain"/>
    <property type="match status" value="1"/>
</dbReference>
<dbReference type="NCBIfam" id="NF005559">
    <property type="entry name" value="PRK07231.1"/>
    <property type="match status" value="1"/>
</dbReference>
<evidence type="ECO:0000256" key="2">
    <source>
        <dbReference type="ARBA" id="ARBA00023002"/>
    </source>
</evidence>
<accession>A0A0A0BQG7</accession>
<dbReference type="InterPro" id="IPR057326">
    <property type="entry name" value="KR_dom"/>
</dbReference>
<evidence type="ECO:0000256" key="3">
    <source>
        <dbReference type="ARBA" id="ARBA00023027"/>
    </source>
</evidence>
<evidence type="ECO:0000313" key="5">
    <source>
        <dbReference type="EMBL" id="KGM09907.1"/>
    </source>
</evidence>
<dbReference type="SMART" id="SM00822">
    <property type="entry name" value="PKS_KR"/>
    <property type="match status" value="1"/>
</dbReference>
<dbReference type="OrthoDB" id="286404at2"/>
<dbReference type="RefSeq" id="WP_043607854.1">
    <property type="nucleotide sequence ID" value="NZ_AXCY01000071.1"/>
</dbReference>
<dbReference type="SUPFAM" id="SSF51735">
    <property type="entry name" value="NAD(P)-binding Rossmann-fold domains"/>
    <property type="match status" value="1"/>
</dbReference>
<dbReference type="PROSITE" id="PS00061">
    <property type="entry name" value="ADH_SHORT"/>
    <property type="match status" value="1"/>
</dbReference>
<proteinExistence type="inferred from homology"/>
<dbReference type="PANTHER" id="PTHR24321:SF8">
    <property type="entry name" value="ESTRADIOL 17-BETA-DEHYDROGENASE 8-RELATED"/>
    <property type="match status" value="1"/>
</dbReference>
<reference evidence="5 6" key="2">
    <citation type="journal article" date="2015" name="Stand. Genomic Sci.">
        <title>Draft genome sequence of Cellulomonas carbonis T26(T) and comparative analysis of six Cellulomonas genomes.</title>
        <authorList>
            <person name="Zhuang W."/>
            <person name="Zhang S."/>
            <person name="Xia X."/>
            <person name="Wang G."/>
        </authorList>
    </citation>
    <scope>NUCLEOTIDE SEQUENCE [LARGE SCALE GENOMIC DNA]</scope>
    <source>
        <strain evidence="5 6">T26</strain>
    </source>
</reference>
<dbReference type="InterPro" id="IPR020904">
    <property type="entry name" value="Sc_DH/Rdtase_CS"/>
</dbReference>
<dbReference type="InterPro" id="IPR036291">
    <property type="entry name" value="NAD(P)-bd_dom_sf"/>
</dbReference>
<dbReference type="Proteomes" id="UP000029839">
    <property type="component" value="Unassembled WGS sequence"/>
</dbReference>
<comment type="similarity">
    <text evidence="1">Belongs to the short-chain dehydrogenases/reductases (SDR) family.</text>
</comment>
<keyword evidence="6" id="KW-1185">Reference proteome</keyword>